<evidence type="ECO:0000313" key="2">
    <source>
        <dbReference type="Proteomes" id="UP000233556"/>
    </source>
</evidence>
<dbReference type="EMBL" id="KZ507114">
    <property type="protein sequence ID" value="PKU37501.1"/>
    <property type="molecule type" value="Genomic_DNA"/>
</dbReference>
<name>A0A2I0TUN2_LIMLA</name>
<accession>A0A2I0TUN2</accession>
<sequence length="141" mass="16867">MTNRQMGLEANENMMWGRREEKRRKRFSVNHYWFEISTLVRMTETAFYLGTTKSVYFHTIYLGIRSRQSGENDRWRFYWKMVYEYADTVGLSAPSANLHKFGVIDMLEGWDAILTDLDKLKKWACVNLMRFNKAKCVVLQE</sequence>
<proteinExistence type="predicted"/>
<reference evidence="2" key="2">
    <citation type="submission" date="2017-12" db="EMBL/GenBank/DDBJ databases">
        <title>Genome sequence of the Bar-tailed Godwit (Limosa lapponica baueri).</title>
        <authorList>
            <person name="Lima N.C.B."/>
            <person name="Parody-Merino A.M."/>
            <person name="Battley P.F."/>
            <person name="Fidler A.E."/>
            <person name="Prosdocimi F."/>
        </authorList>
    </citation>
    <scope>NUCLEOTIDE SEQUENCE [LARGE SCALE GENOMIC DNA]</scope>
</reference>
<organism evidence="1 2">
    <name type="scientific">Limosa lapponica baueri</name>
    <dbReference type="NCBI Taxonomy" id="1758121"/>
    <lineage>
        <taxon>Eukaryota</taxon>
        <taxon>Metazoa</taxon>
        <taxon>Chordata</taxon>
        <taxon>Craniata</taxon>
        <taxon>Vertebrata</taxon>
        <taxon>Euteleostomi</taxon>
        <taxon>Archelosauria</taxon>
        <taxon>Archosauria</taxon>
        <taxon>Dinosauria</taxon>
        <taxon>Saurischia</taxon>
        <taxon>Theropoda</taxon>
        <taxon>Coelurosauria</taxon>
        <taxon>Aves</taxon>
        <taxon>Neognathae</taxon>
        <taxon>Neoaves</taxon>
        <taxon>Charadriiformes</taxon>
        <taxon>Scolopacidae</taxon>
        <taxon>Limosa</taxon>
    </lineage>
</organism>
<dbReference type="AlphaFoldDB" id="A0A2I0TUN2"/>
<gene>
    <name evidence="1" type="ORF">llap_12195</name>
</gene>
<keyword evidence="2" id="KW-1185">Reference proteome</keyword>
<protein>
    <submittedName>
        <fullName evidence="1">Xk-related protein 4</fullName>
    </submittedName>
</protein>
<dbReference type="OrthoDB" id="6356248at2759"/>
<dbReference type="Proteomes" id="UP000233556">
    <property type="component" value="Unassembled WGS sequence"/>
</dbReference>
<evidence type="ECO:0000313" key="1">
    <source>
        <dbReference type="EMBL" id="PKU37501.1"/>
    </source>
</evidence>
<reference evidence="2" key="1">
    <citation type="submission" date="2017-11" db="EMBL/GenBank/DDBJ databases">
        <authorList>
            <person name="Lima N.C."/>
            <person name="Parody-Merino A.M."/>
            <person name="Battley P.F."/>
            <person name="Fidler A.E."/>
            <person name="Prosdocimi F."/>
        </authorList>
    </citation>
    <scope>NUCLEOTIDE SEQUENCE [LARGE SCALE GENOMIC DNA]</scope>
</reference>